<gene>
    <name evidence="2" type="ORF">K8V91_11845</name>
</gene>
<keyword evidence="1" id="KW-1133">Transmembrane helix</keyword>
<dbReference type="Proteomes" id="UP000749320">
    <property type="component" value="Unassembled WGS sequence"/>
</dbReference>
<keyword evidence="1" id="KW-0812">Transmembrane</keyword>
<comment type="caution">
    <text evidence="2">The sequence shown here is derived from an EMBL/GenBank/DDBJ whole genome shotgun (WGS) entry which is preliminary data.</text>
</comment>
<evidence type="ECO:0000256" key="1">
    <source>
        <dbReference type="SAM" id="Phobius"/>
    </source>
</evidence>
<feature type="transmembrane region" description="Helical" evidence="1">
    <location>
        <begin position="39"/>
        <end position="63"/>
    </location>
</feature>
<evidence type="ECO:0000313" key="2">
    <source>
        <dbReference type="EMBL" id="HJF41607.1"/>
    </source>
</evidence>
<reference evidence="2" key="2">
    <citation type="submission" date="2021-09" db="EMBL/GenBank/DDBJ databases">
        <authorList>
            <person name="Gilroy R."/>
        </authorList>
    </citation>
    <scope>NUCLEOTIDE SEQUENCE</scope>
    <source>
        <strain evidence="2">CHK193-16274</strain>
    </source>
</reference>
<name>A0A921KM02_9FIRM</name>
<evidence type="ECO:0000313" key="3">
    <source>
        <dbReference type="Proteomes" id="UP000749320"/>
    </source>
</evidence>
<dbReference type="RefSeq" id="WP_191375874.1">
    <property type="nucleotide sequence ID" value="NZ_CAJFOD010000031.1"/>
</dbReference>
<sequence>MKFFKENWRILVVIIVIVVLFPTIMLITTYYKIIPYDSAIAIIGYGGSILGGFLTLYGVWWTIKEQNKNLIKQQKLLEVQRKENMAIQFRPILKVSVETIDSTLNNYDHTIRIILVFSNIGRGEACNINSTITSPYGFEKSIIKNIRFIPAGEKTKVFLDILLIDINKNYKGTKYRISTNFNDSYNIHQYELISKIYITYDGEEIKKTTCTNSNKTSI</sequence>
<dbReference type="AlphaFoldDB" id="A0A921KM02"/>
<accession>A0A921KM02</accession>
<organism evidence="2 3">
    <name type="scientific">Thomasclavelia spiroformis</name>
    <dbReference type="NCBI Taxonomy" id="29348"/>
    <lineage>
        <taxon>Bacteria</taxon>
        <taxon>Bacillati</taxon>
        <taxon>Bacillota</taxon>
        <taxon>Erysipelotrichia</taxon>
        <taxon>Erysipelotrichales</taxon>
        <taxon>Coprobacillaceae</taxon>
        <taxon>Thomasclavelia</taxon>
    </lineage>
</organism>
<protein>
    <submittedName>
        <fullName evidence="2">Uncharacterized protein</fullName>
    </submittedName>
</protein>
<dbReference type="EMBL" id="DYWV01000404">
    <property type="protein sequence ID" value="HJF41607.1"/>
    <property type="molecule type" value="Genomic_DNA"/>
</dbReference>
<keyword evidence="1" id="KW-0472">Membrane</keyword>
<feature type="transmembrane region" description="Helical" evidence="1">
    <location>
        <begin position="12"/>
        <end position="33"/>
    </location>
</feature>
<reference evidence="2" key="1">
    <citation type="journal article" date="2021" name="PeerJ">
        <title>Extensive microbial diversity within the chicken gut microbiome revealed by metagenomics and culture.</title>
        <authorList>
            <person name="Gilroy R."/>
            <person name="Ravi A."/>
            <person name="Getino M."/>
            <person name="Pursley I."/>
            <person name="Horton D.L."/>
            <person name="Alikhan N.F."/>
            <person name="Baker D."/>
            <person name="Gharbi K."/>
            <person name="Hall N."/>
            <person name="Watson M."/>
            <person name="Adriaenssens E.M."/>
            <person name="Foster-Nyarko E."/>
            <person name="Jarju S."/>
            <person name="Secka A."/>
            <person name="Antonio M."/>
            <person name="Oren A."/>
            <person name="Chaudhuri R.R."/>
            <person name="La Ragione R."/>
            <person name="Hildebrand F."/>
            <person name="Pallen M.J."/>
        </authorList>
    </citation>
    <scope>NUCLEOTIDE SEQUENCE</scope>
    <source>
        <strain evidence="2">CHK193-16274</strain>
    </source>
</reference>
<proteinExistence type="predicted"/>